<organism evidence="2 3">
    <name type="scientific">Tulasnella calospora MUT 4182</name>
    <dbReference type="NCBI Taxonomy" id="1051891"/>
    <lineage>
        <taxon>Eukaryota</taxon>
        <taxon>Fungi</taxon>
        <taxon>Dikarya</taxon>
        <taxon>Basidiomycota</taxon>
        <taxon>Agaricomycotina</taxon>
        <taxon>Agaricomycetes</taxon>
        <taxon>Cantharellales</taxon>
        <taxon>Tulasnellaceae</taxon>
        <taxon>Tulasnella</taxon>
    </lineage>
</organism>
<evidence type="ECO:0000313" key="2">
    <source>
        <dbReference type="EMBL" id="KIO18015.1"/>
    </source>
</evidence>
<dbReference type="Proteomes" id="UP000054248">
    <property type="component" value="Unassembled WGS sequence"/>
</dbReference>
<sequence length="101" mass="11256">MPTPSDQQLALQEAIETTYKELDFLCTEEELLLQRLHSDSLTPEDEIDSDESESANSTLSSFSSLSSISAASKLSEGMMEMEMELSKYMVEVADLEDEVHS</sequence>
<reference evidence="2 3" key="1">
    <citation type="submission" date="2014-04" db="EMBL/GenBank/DDBJ databases">
        <authorList>
            <consortium name="DOE Joint Genome Institute"/>
            <person name="Kuo A."/>
            <person name="Girlanda M."/>
            <person name="Perotto S."/>
            <person name="Kohler A."/>
            <person name="Nagy L.G."/>
            <person name="Floudas D."/>
            <person name="Copeland A."/>
            <person name="Barry K.W."/>
            <person name="Cichocki N."/>
            <person name="Veneault-Fourrey C."/>
            <person name="LaButti K."/>
            <person name="Lindquist E.A."/>
            <person name="Lipzen A."/>
            <person name="Lundell T."/>
            <person name="Morin E."/>
            <person name="Murat C."/>
            <person name="Sun H."/>
            <person name="Tunlid A."/>
            <person name="Henrissat B."/>
            <person name="Grigoriev I.V."/>
            <person name="Hibbett D.S."/>
            <person name="Martin F."/>
            <person name="Nordberg H.P."/>
            <person name="Cantor M.N."/>
            <person name="Hua S.X."/>
        </authorList>
    </citation>
    <scope>NUCLEOTIDE SEQUENCE [LARGE SCALE GENOMIC DNA]</scope>
    <source>
        <strain evidence="2 3">MUT 4182</strain>
    </source>
</reference>
<accession>A0A0C3PTB3</accession>
<dbReference type="EMBL" id="KN823323">
    <property type="protein sequence ID" value="KIO18015.1"/>
    <property type="molecule type" value="Genomic_DNA"/>
</dbReference>
<feature type="region of interest" description="Disordered" evidence="1">
    <location>
        <begin position="37"/>
        <end position="66"/>
    </location>
</feature>
<name>A0A0C3PTB3_9AGAM</name>
<feature type="compositionally biased region" description="Low complexity" evidence="1">
    <location>
        <begin position="54"/>
        <end position="66"/>
    </location>
</feature>
<dbReference type="AlphaFoldDB" id="A0A0C3PTB3"/>
<keyword evidence="3" id="KW-1185">Reference proteome</keyword>
<feature type="compositionally biased region" description="Acidic residues" evidence="1">
    <location>
        <begin position="42"/>
        <end position="53"/>
    </location>
</feature>
<evidence type="ECO:0000256" key="1">
    <source>
        <dbReference type="SAM" id="MobiDB-lite"/>
    </source>
</evidence>
<evidence type="ECO:0000313" key="3">
    <source>
        <dbReference type="Proteomes" id="UP000054248"/>
    </source>
</evidence>
<dbReference type="HOGENOM" id="CLU_2293775_0_0_1"/>
<gene>
    <name evidence="2" type="ORF">M407DRAFT_32332</name>
</gene>
<proteinExistence type="predicted"/>
<reference evidence="3" key="2">
    <citation type="submission" date="2015-01" db="EMBL/GenBank/DDBJ databases">
        <title>Evolutionary Origins and Diversification of the Mycorrhizal Mutualists.</title>
        <authorList>
            <consortium name="DOE Joint Genome Institute"/>
            <consortium name="Mycorrhizal Genomics Consortium"/>
            <person name="Kohler A."/>
            <person name="Kuo A."/>
            <person name="Nagy L.G."/>
            <person name="Floudas D."/>
            <person name="Copeland A."/>
            <person name="Barry K.W."/>
            <person name="Cichocki N."/>
            <person name="Veneault-Fourrey C."/>
            <person name="LaButti K."/>
            <person name="Lindquist E.A."/>
            <person name="Lipzen A."/>
            <person name="Lundell T."/>
            <person name="Morin E."/>
            <person name="Murat C."/>
            <person name="Riley R."/>
            <person name="Ohm R."/>
            <person name="Sun H."/>
            <person name="Tunlid A."/>
            <person name="Henrissat B."/>
            <person name="Grigoriev I.V."/>
            <person name="Hibbett D.S."/>
            <person name="Martin F."/>
        </authorList>
    </citation>
    <scope>NUCLEOTIDE SEQUENCE [LARGE SCALE GENOMIC DNA]</scope>
    <source>
        <strain evidence="3">MUT 4182</strain>
    </source>
</reference>
<protein>
    <submittedName>
        <fullName evidence="2">Uncharacterized protein</fullName>
    </submittedName>
</protein>